<dbReference type="InterPro" id="IPR002082">
    <property type="entry name" value="Asp_carbamoyltransf"/>
</dbReference>
<dbReference type="Gene3D" id="3.40.50.1370">
    <property type="entry name" value="Aspartate/ornithine carbamoyltransferase"/>
    <property type="match status" value="2"/>
</dbReference>
<dbReference type="STRING" id="299467.A0A443SM66"/>
<keyword evidence="5" id="KW-0808">Transferase</keyword>
<dbReference type="Gene3D" id="3.40.50.1380">
    <property type="entry name" value="Methylglyoxal synthase-like domain"/>
    <property type="match status" value="1"/>
</dbReference>
<dbReference type="InterPro" id="IPR032466">
    <property type="entry name" value="Metal_Hydrolase"/>
</dbReference>
<dbReference type="InterPro" id="IPR002195">
    <property type="entry name" value="Dihydroorotase_CS"/>
</dbReference>
<name>A0A443SM66_9ACAR</name>
<comment type="pathway">
    <text evidence="2">Pyrimidine metabolism; UMP biosynthesis via de novo pathway; (S)-dihydroorotate from bicarbonate: step 2/3.</text>
</comment>
<dbReference type="SUPFAM" id="SSF53671">
    <property type="entry name" value="Aspartate/ornithine carbamoyltransferase"/>
    <property type="match status" value="1"/>
</dbReference>
<dbReference type="InterPro" id="IPR006132">
    <property type="entry name" value="Asp/Orn_carbamoyltranf_P-bd"/>
</dbReference>
<dbReference type="GO" id="GO:0019240">
    <property type="term" value="P:citrulline biosynthetic process"/>
    <property type="evidence" value="ECO:0007669"/>
    <property type="project" value="TreeGrafter"/>
</dbReference>
<comment type="cofactor">
    <cofactor evidence="1">
        <name>Zn(2+)</name>
        <dbReference type="ChEBI" id="CHEBI:29105"/>
    </cofactor>
</comment>
<dbReference type="SUPFAM" id="SSF52335">
    <property type="entry name" value="Methylglyoxal synthase-like"/>
    <property type="match status" value="1"/>
</dbReference>
<dbReference type="InterPro" id="IPR036901">
    <property type="entry name" value="Asp/Orn_carbamoylTrfase_sf"/>
</dbReference>
<proteinExistence type="inferred from homology"/>
<dbReference type="CDD" id="cd01423">
    <property type="entry name" value="MGS_CPS_I_III"/>
    <property type="match status" value="1"/>
</dbReference>
<dbReference type="NCBIfam" id="NF002032">
    <property type="entry name" value="PRK00856.1"/>
    <property type="match status" value="1"/>
</dbReference>
<dbReference type="EMBL" id="NCKV01001288">
    <property type="protein sequence ID" value="RWS28617.1"/>
    <property type="molecule type" value="Genomic_DNA"/>
</dbReference>
<evidence type="ECO:0000256" key="2">
    <source>
        <dbReference type="ARBA" id="ARBA00004852"/>
    </source>
</evidence>
<dbReference type="PROSITE" id="PS00097">
    <property type="entry name" value="CARBAMOYLTRANSFERASE"/>
    <property type="match status" value="1"/>
</dbReference>
<dbReference type="SUPFAM" id="SSF51338">
    <property type="entry name" value="Composite domain of metallo-dependent hydrolases"/>
    <property type="match status" value="1"/>
</dbReference>
<organism evidence="13 14">
    <name type="scientific">Leptotrombidium deliense</name>
    <dbReference type="NCBI Taxonomy" id="299467"/>
    <lineage>
        <taxon>Eukaryota</taxon>
        <taxon>Metazoa</taxon>
        <taxon>Ecdysozoa</taxon>
        <taxon>Arthropoda</taxon>
        <taxon>Chelicerata</taxon>
        <taxon>Arachnida</taxon>
        <taxon>Acari</taxon>
        <taxon>Acariformes</taxon>
        <taxon>Trombidiformes</taxon>
        <taxon>Prostigmata</taxon>
        <taxon>Anystina</taxon>
        <taxon>Parasitengona</taxon>
        <taxon>Trombiculoidea</taxon>
        <taxon>Trombiculidae</taxon>
        <taxon>Leptotrombidium</taxon>
    </lineage>
</organism>
<evidence type="ECO:0000256" key="8">
    <source>
        <dbReference type="ARBA" id="ARBA00022801"/>
    </source>
</evidence>
<dbReference type="FunFam" id="3.20.20.140:FF:000036">
    <property type="entry name" value="Carbamoyl-phosphate synthase large chain"/>
    <property type="match status" value="1"/>
</dbReference>
<evidence type="ECO:0000256" key="9">
    <source>
        <dbReference type="ARBA" id="ARBA00022840"/>
    </source>
</evidence>
<keyword evidence="7" id="KW-0547">Nucleotide-binding</keyword>
<dbReference type="InterPro" id="IPR011059">
    <property type="entry name" value="Metal-dep_hydrolase_composite"/>
</dbReference>
<dbReference type="FunFam" id="3.40.50.1370:FF:000005">
    <property type="entry name" value="CAD protein-like isoform X1"/>
    <property type="match status" value="1"/>
</dbReference>
<keyword evidence="9" id="KW-0067">ATP-binding</keyword>
<dbReference type="GO" id="GO:0006228">
    <property type="term" value="P:UTP biosynthetic process"/>
    <property type="evidence" value="ECO:0007669"/>
    <property type="project" value="TreeGrafter"/>
</dbReference>
<evidence type="ECO:0000313" key="13">
    <source>
        <dbReference type="EMBL" id="RWS28617.1"/>
    </source>
</evidence>
<dbReference type="GO" id="GO:0044205">
    <property type="term" value="P:'de novo' UMP biosynthetic process"/>
    <property type="evidence" value="ECO:0007669"/>
    <property type="project" value="UniProtKB-UniPathway"/>
</dbReference>
<keyword evidence="14" id="KW-1185">Reference proteome</keyword>
<feature type="non-terminal residue" evidence="13">
    <location>
        <position position="1"/>
    </location>
</feature>
<dbReference type="GO" id="GO:0005829">
    <property type="term" value="C:cytosol"/>
    <property type="evidence" value="ECO:0007669"/>
    <property type="project" value="TreeGrafter"/>
</dbReference>
<comment type="caution">
    <text evidence="13">The sequence shown here is derived from an EMBL/GenBank/DDBJ whole genome shotgun (WGS) entry which is preliminary data.</text>
</comment>
<dbReference type="GO" id="GO:0006207">
    <property type="term" value="P:'de novo' pyrimidine nucleobase biosynthetic process"/>
    <property type="evidence" value="ECO:0007669"/>
    <property type="project" value="InterPro"/>
</dbReference>
<dbReference type="VEuPathDB" id="VectorBase:LDEU003424"/>
<dbReference type="InterPro" id="IPR036914">
    <property type="entry name" value="MGS-like_dom_sf"/>
</dbReference>
<evidence type="ECO:0000256" key="3">
    <source>
        <dbReference type="ARBA" id="ARBA00013008"/>
    </source>
</evidence>
<evidence type="ECO:0000256" key="10">
    <source>
        <dbReference type="ARBA" id="ARBA00022975"/>
    </source>
</evidence>
<dbReference type="InterPro" id="IPR011607">
    <property type="entry name" value="MGS-like_dom"/>
</dbReference>
<dbReference type="SMART" id="SM00851">
    <property type="entry name" value="MGS"/>
    <property type="match status" value="1"/>
</dbReference>
<feature type="domain" description="MGS-like" evidence="12">
    <location>
        <begin position="99"/>
        <end position="253"/>
    </location>
</feature>
<dbReference type="Pfam" id="PF02729">
    <property type="entry name" value="OTCace_N"/>
    <property type="match status" value="1"/>
</dbReference>
<keyword evidence="4" id="KW-0436">Ligase</keyword>
<dbReference type="GO" id="GO:0004151">
    <property type="term" value="F:dihydroorotase activity"/>
    <property type="evidence" value="ECO:0007669"/>
    <property type="project" value="TreeGrafter"/>
</dbReference>
<dbReference type="FunFam" id="3.40.50.1380:FF:000005">
    <property type="entry name" value="CAD protein-like isoform X1"/>
    <property type="match status" value="1"/>
</dbReference>
<sequence length="980" mass="108929">RVSRSFPFVSKTLDFDFVAAATRVILGERLEPMEVIFGKQTKDAPTKTRVGVKVAQFSFSRLSGADVTLGVEMASTGEVACFGENQYEAYLKAMVSTGFRIPRRKIALLSIGSFKHKNELLPSIRMLYKMNYKLYGSMGTADFYNDNDIPVEAIEWPFGDVGSEGTTKGQIDNIANYLATKEFDLVINLPIRSSGARRVSTLGYRTRRFAVDHSIPLISDVKCAKLLVQALKLIDGAPPVKTHIDCLTSRKIVRLPGLIDVHVHLRVPGAPHKEDFDSGTAAALSGGITLVCVMPNTSPAIVDEASLSCERQLAERDARCDYALFLGATPHNSEEVSRIAKSNTVVALKMYLNNTFGDLCMPQVTDWIKHFEVWPKNIPICAHAEGQTTAAIILLANLYQRSVHICHVAREEEILVIKAAKEKGINVTCEVCPHHLFLCEDDIVNIGGNKCTVKPPLVSKRDQLALWNNLSVIDCFATDHAPHLINEKLSDSPPGFPGLETMVPLLLTAVNDGRLTLDELIQKLYVNPKKIFNLPDQPDTYIEVDMDEIWTIPDSTLYSKAGWTPFAGTRVRGRIRRVVLRGEVAFIDSQILVNPGFGREVQFVSEMSPETTGATASAEMYRIMLNELGVVEPKNVTIEPGTMKQISVSIVSPSTTAKPLPSPAVHYKNNLQGKHVFSVDMFTRDQLHSLFNLAHFYKTDLQKDKQLCHILKGKVMASVFFEASTRTSCSFAAAMQRLGGSLISVNETTSSIQKGESLEDTIMSLAQWSDVVVLRHPKPRVVENISRICPIPVINGGDGIGEHPTQALLDLFTIREEIGTVGNGLIITLVGDLKHGRTVHSLARLLIHYEVHLRYVSPPNLAMPSSVVDFVEKNGRQGITQEVFNNLEDALEDTDVLYMTRIQKERFESEDEYLKSCGHFVITPQLMRKAKKKMIVMHPLPRNDEISTDFDTDPRAAYFRQMQYGMYIRMALLSMILGKA</sequence>
<dbReference type="Pfam" id="PF01979">
    <property type="entry name" value="Amidohydro_1"/>
    <property type="match status" value="1"/>
</dbReference>
<accession>A0A443SM66</accession>
<dbReference type="Pfam" id="PF00185">
    <property type="entry name" value="OTCace"/>
    <property type="match status" value="1"/>
</dbReference>
<dbReference type="PRINTS" id="PR00101">
    <property type="entry name" value="ATCASE"/>
</dbReference>
<dbReference type="AlphaFoldDB" id="A0A443SM66"/>
<dbReference type="InterPro" id="IPR006131">
    <property type="entry name" value="Asp_carbamoyltransf_Asp/Orn-bd"/>
</dbReference>
<dbReference type="GO" id="GO:0046872">
    <property type="term" value="F:metal ion binding"/>
    <property type="evidence" value="ECO:0007669"/>
    <property type="project" value="UniProtKB-KW"/>
</dbReference>
<dbReference type="PROSITE" id="PS00483">
    <property type="entry name" value="DIHYDROOROTASE_2"/>
    <property type="match status" value="1"/>
</dbReference>
<dbReference type="SUPFAM" id="SSF51556">
    <property type="entry name" value="Metallo-dependent hydrolases"/>
    <property type="match status" value="1"/>
</dbReference>
<evidence type="ECO:0000313" key="14">
    <source>
        <dbReference type="Proteomes" id="UP000288716"/>
    </source>
</evidence>
<dbReference type="HAMAP" id="MF_00001">
    <property type="entry name" value="Asp_carb_tr"/>
    <property type="match status" value="1"/>
</dbReference>
<dbReference type="NCBIfam" id="TIGR00670">
    <property type="entry name" value="asp_carb_tr"/>
    <property type="match status" value="1"/>
</dbReference>
<keyword evidence="8" id="KW-0378">Hydrolase</keyword>
<dbReference type="GO" id="GO:0004088">
    <property type="term" value="F:carbamoyl-phosphate synthase (glutamine-hydrolyzing) activity"/>
    <property type="evidence" value="ECO:0007669"/>
    <property type="project" value="TreeGrafter"/>
</dbReference>
<dbReference type="GO" id="GO:0006541">
    <property type="term" value="P:glutamine metabolic process"/>
    <property type="evidence" value="ECO:0007669"/>
    <property type="project" value="TreeGrafter"/>
</dbReference>
<dbReference type="PROSITE" id="PS00482">
    <property type="entry name" value="DIHYDROOROTASE_1"/>
    <property type="match status" value="1"/>
</dbReference>
<dbReference type="Proteomes" id="UP000288716">
    <property type="component" value="Unassembled WGS sequence"/>
</dbReference>
<keyword evidence="10" id="KW-0665">Pyrimidine biosynthesis</keyword>
<evidence type="ECO:0000256" key="5">
    <source>
        <dbReference type="ARBA" id="ARBA00022679"/>
    </source>
</evidence>
<reference evidence="13 14" key="1">
    <citation type="journal article" date="2018" name="Gigascience">
        <title>Genomes of trombidid mites reveal novel predicted allergens and laterally-transferred genes associated with secondary metabolism.</title>
        <authorList>
            <person name="Dong X."/>
            <person name="Chaisiri K."/>
            <person name="Xia D."/>
            <person name="Armstrong S.D."/>
            <person name="Fang Y."/>
            <person name="Donnelly M.J."/>
            <person name="Kadowaki T."/>
            <person name="McGarry J.W."/>
            <person name="Darby A.C."/>
            <person name="Makepeace B.L."/>
        </authorList>
    </citation>
    <scope>NUCLEOTIDE SEQUENCE [LARGE SCALE GENOMIC DNA]</scope>
    <source>
        <strain evidence="13">UoL-UT</strain>
    </source>
</reference>
<evidence type="ECO:0000256" key="11">
    <source>
        <dbReference type="ARBA" id="ARBA00048859"/>
    </source>
</evidence>
<evidence type="ECO:0000256" key="4">
    <source>
        <dbReference type="ARBA" id="ARBA00022598"/>
    </source>
</evidence>
<comment type="catalytic activity">
    <reaction evidence="11">
        <text>carbamoyl phosphate + L-aspartate = N-carbamoyl-L-aspartate + phosphate + H(+)</text>
        <dbReference type="Rhea" id="RHEA:20013"/>
        <dbReference type="ChEBI" id="CHEBI:15378"/>
        <dbReference type="ChEBI" id="CHEBI:29991"/>
        <dbReference type="ChEBI" id="CHEBI:32814"/>
        <dbReference type="ChEBI" id="CHEBI:43474"/>
        <dbReference type="ChEBI" id="CHEBI:58228"/>
        <dbReference type="EC" id="2.1.3.2"/>
    </reaction>
</comment>
<dbReference type="UniPathway" id="UPA00070">
    <property type="reaction ID" value="UER00116"/>
</dbReference>
<dbReference type="PANTHER" id="PTHR11405:SF5">
    <property type="entry name" value="CAD PROTEIN"/>
    <property type="match status" value="1"/>
</dbReference>
<dbReference type="PRINTS" id="PR00100">
    <property type="entry name" value="AOTCASE"/>
</dbReference>
<dbReference type="InterPro" id="IPR006680">
    <property type="entry name" value="Amidohydro-rel"/>
</dbReference>
<dbReference type="GO" id="GO:0005524">
    <property type="term" value="F:ATP binding"/>
    <property type="evidence" value="ECO:0007669"/>
    <property type="project" value="UniProtKB-KW"/>
</dbReference>
<dbReference type="CDD" id="cd01316">
    <property type="entry name" value="CAD_DHOase"/>
    <property type="match status" value="1"/>
</dbReference>
<evidence type="ECO:0000256" key="1">
    <source>
        <dbReference type="ARBA" id="ARBA00001947"/>
    </source>
</evidence>
<dbReference type="PROSITE" id="PS51855">
    <property type="entry name" value="MGS"/>
    <property type="match status" value="1"/>
</dbReference>
<dbReference type="SUPFAM" id="SSF56059">
    <property type="entry name" value="Glutathione synthetase ATP-binding domain-like"/>
    <property type="match status" value="1"/>
</dbReference>
<dbReference type="Gene3D" id="3.20.20.140">
    <property type="entry name" value="Metal-dependent hydrolases"/>
    <property type="match status" value="1"/>
</dbReference>
<dbReference type="GO" id="GO:0016597">
    <property type="term" value="F:amino acid binding"/>
    <property type="evidence" value="ECO:0007669"/>
    <property type="project" value="InterPro"/>
</dbReference>
<dbReference type="Gene3D" id="3.30.470.20">
    <property type="entry name" value="ATP-grasp fold, B domain"/>
    <property type="match status" value="1"/>
</dbReference>
<evidence type="ECO:0000256" key="7">
    <source>
        <dbReference type="ARBA" id="ARBA00022741"/>
    </source>
</evidence>
<evidence type="ECO:0000256" key="6">
    <source>
        <dbReference type="ARBA" id="ARBA00022723"/>
    </source>
</evidence>
<dbReference type="EC" id="2.1.3.2" evidence="3"/>
<dbReference type="GO" id="GO:0004070">
    <property type="term" value="F:aspartate carbamoyltransferase activity"/>
    <property type="evidence" value="ECO:0007669"/>
    <property type="project" value="UniProtKB-EC"/>
</dbReference>
<protein>
    <recommendedName>
        <fullName evidence="3">aspartate carbamoyltransferase</fullName>
        <ecNumber evidence="3">2.1.3.2</ecNumber>
    </recommendedName>
</protein>
<dbReference type="Pfam" id="PF02142">
    <property type="entry name" value="MGS"/>
    <property type="match status" value="1"/>
</dbReference>
<gene>
    <name evidence="13" type="ORF">B4U80_07232</name>
</gene>
<dbReference type="PANTHER" id="PTHR11405">
    <property type="entry name" value="CARBAMOYLTRANSFERASE FAMILY MEMBER"/>
    <property type="match status" value="1"/>
</dbReference>
<dbReference type="FunFam" id="3.40.50.1370:FF:000002">
    <property type="entry name" value="Aspartate carbamoyltransferase 2"/>
    <property type="match status" value="1"/>
</dbReference>
<keyword evidence="6" id="KW-0479">Metal-binding</keyword>
<dbReference type="OrthoDB" id="6494631at2759"/>
<evidence type="ECO:0000259" key="12">
    <source>
        <dbReference type="PROSITE" id="PS51855"/>
    </source>
</evidence>
<dbReference type="InterPro" id="IPR006130">
    <property type="entry name" value="Asp/Orn_carbamoylTrfase"/>
</dbReference>